<accession>A0AAE3KWG7</accession>
<feature type="chain" id="PRO_5042003619" evidence="1">
    <location>
        <begin position="21"/>
        <end position="732"/>
    </location>
</feature>
<dbReference type="GO" id="GO:0030246">
    <property type="term" value="F:carbohydrate binding"/>
    <property type="evidence" value="ECO:0007669"/>
    <property type="project" value="InterPro"/>
</dbReference>
<dbReference type="InterPro" id="IPR045670">
    <property type="entry name" value="DUF5916"/>
</dbReference>
<keyword evidence="5" id="KW-1185">Reference proteome</keyword>
<dbReference type="CDD" id="cd09618">
    <property type="entry name" value="CBM9_like_2"/>
    <property type="match status" value="1"/>
</dbReference>
<dbReference type="RefSeq" id="WP_255036626.1">
    <property type="nucleotide sequence ID" value="NZ_RJUF01000016.1"/>
</dbReference>
<keyword evidence="4" id="KW-0378">Hydrolase</keyword>
<dbReference type="EMBL" id="RJUF01000016">
    <property type="protein sequence ID" value="MCP9762850.1"/>
    <property type="molecule type" value="Genomic_DNA"/>
</dbReference>
<sequence>MSKNYLGLLMLFLLVSKSFAQKKNNDFNYYIKKIDSKIKIDGKSDDAAWANAQIATDFYQVLPMDTSMAKVKTDVKFCYDDKNLYVLFINYNYVKGSNMVESMKRDWSFGKNDNDLLFFDTFNDLTTGFSFGSNARGGQWDGLMSGGSSINLSWDNKWQSEVSFDENQWTWEAAIPFKTLRYKENVGTWGLNFSRLDLKTTEKSSWTPIPRQFPTASLAFTGNLVWDTPPPSPGANISVIPFITTGINKNHAAKTDARGEFGAGFDAKFGLTSSLNLDLTVLPDFSQVEVDVQQTNLDRFELFFPERRQFFIENGDIFNNFGSASLRPFFSRRVGLDAPIYYGSKVSGKLNENWRIGGMNMLTGKNSEGVAGSNYTVLSTQRKIFKRSYIGAIFVDRETTLKKGKDPKSTLADFNRTFGLEYYLASADNKWLGKAFAFKTFSPGIEGRNNVASVNVSRTNRKYILSYTAESVDMDVRANEVGFVRRNNYVHSKPEASYLFFPKGGKVLSHGPSVMLSYYFSQNLLEKNENTNVIFYKFNLRTQGTFTVWTATDFVKLTGKFDPTGYKKQYLDSAQVHTWKSWGTMFTSKPQSVFTYGFETRYGGYYADGKRLRLDAEVAYRFQPYVSIALKSNFNQLTFEQDKRLPETLKKTTHNLWLLGPRLDVTLSNKMFFTNFMQYNNQTNNFNINTRFQWRYSPASDLFLVYTDNYFADTFAPKNRAIVLKFTYWWNV</sequence>
<keyword evidence="1" id="KW-0732">Signal</keyword>
<evidence type="ECO:0000256" key="1">
    <source>
        <dbReference type="SAM" id="SignalP"/>
    </source>
</evidence>
<reference evidence="4 5" key="1">
    <citation type="submission" date="2018-11" db="EMBL/GenBank/DDBJ databases">
        <title>Novel bacteria species description.</title>
        <authorList>
            <person name="Han J.-H."/>
        </authorList>
    </citation>
    <scope>NUCLEOTIDE SEQUENCE [LARGE SCALE GENOMIC DNA]</scope>
    <source>
        <strain evidence="4 5">KCTC23259</strain>
    </source>
</reference>
<dbReference type="GO" id="GO:0016052">
    <property type="term" value="P:carbohydrate catabolic process"/>
    <property type="evidence" value="ECO:0007669"/>
    <property type="project" value="InterPro"/>
</dbReference>
<comment type="caution">
    <text evidence="4">The sequence shown here is derived from an EMBL/GenBank/DDBJ whole genome shotgun (WGS) entry which is preliminary data.</text>
</comment>
<evidence type="ECO:0000313" key="4">
    <source>
        <dbReference type="EMBL" id="MCP9762850.1"/>
    </source>
</evidence>
<evidence type="ECO:0000259" key="2">
    <source>
        <dbReference type="Pfam" id="PF06452"/>
    </source>
</evidence>
<dbReference type="Gene3D" id="2.60.40.1190">
    <property type="match status" value="1"/>
</dbReference>
<dbReference type="Proteomes" id="UP001204144">
    <property type="component" value="Unassembled WGS sequence"/>
</dbReference>
<dbReference type="Pfam" id="PF19313">
    <property type="entry name" value="DUF5916"/>
    <property type="match status" value="1"/>
</dbReference>
<feature type="domain" description="DUF5916" evidence="3">
    <location>
        <begin position="237"/>
        <end position="343"/>
    </location>
</feature>
<name>A0AAE3KWG7_9BACT</name>
<dbReference type="SUPFAM" id="SSF49344">
    <property type="entry name" value="CBD9-like"/>
    <property type="match status" value="1"/>
</dbReference>
<proteinExistence type="predicted"/>
<evidence type="ECO:0000259" key="3">
    <source>
        <dbReference type="Pfam" id="PF19313"/>
    </source>
</evidence>
<feature type="signal peptide" evidence="1">
    <location>
        <begin position="1"/>
        <end position="20"/>
    </location>
</feature>
<dbReference type="GO" id="GO:0004553">
    <property type="term" value="F:hydrolase activity, hydrolyzing O-glycosyl compounds"/>
    <property type="evidence" value="ECO:0007669"/>
    <property type="project" value="InterPro"/>
</dbReference>
<evidence type="ECO:0000313" key="5">
    <source>
        <dbReference type="Proteomes" id="UP001204144"/>
    </source>
</evidence>
<dbReference type="AlphaFoldDB" id="A0AAE3KWG7"/>
<dbReference type="Pfam" id="PF06452">
    <property type="entry name" value="CBM9_1"/>
    <property type="match status" value="1"/>
</dbReference>
<gene>
    <name evidence="4" type="ORF">EGI31_07765</name>
</gene>
<protein>
    <submittedName>
        <fullName evidence="4">Hydrolase</fullName>
    </submittedName>
</protein>
<feature type="domain" description="Carbohydrate-binding" evidence="2">
    <location>
        <begin position="40"/>
        <end position="200"/>
    </location>
</feature>
<dbReference type="InterPro" id="IPR010502">
    <property type="entry name" value="Carb-bd_dom_fam9"/>
</dbReference>
<organism evidence="4 5">
    <name type="scientific">Lacihabitans soyangensis</name>
    <dbReference type="NCBI Taxonomy" id="869394"/>
    <lineage>
        <taxon>Bacteria</taxon>
        <taxon>Pseudomonadati</taxon>
        <taxon>Bacteroidota</taxon>
        <taxon>Cytophagia</taxon>
        <taxon>Cytophagales</taxon>
        <taxon>Leadbetterellaceae</taxon>
        <taxon>Lacihabitans</taxon>
    </lineage>
</organism>